<protein>
    <submittedName>
        <fullName evidence="5">GntR family transcriptional regulator</fullName>
    </submittedName>
</protein>
<dbReference type="RefSeq" id="WP_144854231.1">
    <property type="nucleotide sequence ID" value="NZ_VNJI01000063.1"/>
</dbReference>
<comment type="caution">
    <text evidence="5">The sequence shown here is derived from an EMBL/GenBank/DDBJ whole genome shotgun (WGS) entry which is preliminary data.</text>
</comment>
<reference evidence="5 6" key="1">
    <citation type="submission" date="2019-07" db="EMBL/GenBank/DDBJ databases">
        <authorList>
            <person name="Kim J."/>
        </authorList>
    </citation>
    <scope>NUCLEOTIDE SEQUENCE [LARGE SCALE GENOMIC DNA]</scope>
    <source>
        <strain evidence="5 6">JC52</strain>
    </source>
</reference>
<dbReference type="GO" id="GO:0003700">
    <property type="term" value="F:DNA-binding transcription factor activity"/>
    <property type="evidence" value="ECO:0007669"/>
    <property type="project" value="InterPro"/>
</dbReference>
<dbReference type="InterPro" id="IPR036390">
    <property type="entry name" value="WH_DNA-bd_sf"/>
</dbReference>
<keyword evidence="3" id="KW-0804">Transcription</keyword>
<dbReference type="PANTHER" id="PTHR38445">
    <property type="entry name" value="HTH-TYPE TRANSCRIPTIONAL REPRESSOR YTRA"/>
    <property type="match status" value="1"/>
</dbReference>
<evidence type="ECO:0000256" key="3">
    <source>
        <dbReference type="ARBA" id="ARBA00023163"/>
    </source>
</evidence>
<proteinExistence type="predicted"/>
<feature type="domain" description="HTH gntR-type" evidence="4">
    <location>
        <begin position="11"/>
        <end position="79"/>
    </location>
</feature>
<dbReference type="Pfam" id="PF00392">
    <property type="entry name" value="GntR"/>
    <property type="match status" value="1"/>
</dbReference>
<keyword evidence="2" id="KW-0238">DNA-binding</keyword>
<evidence type="ECO:0000313" key="6">
    <source>
        <dbReference type="Proteomes" id="UP000317036"/>
    </source>
</evidence>
<keyword evidence="6" id="KW-1185">Reference proteome</keyword>
<dbReference type="AlphaFoldDB" id="A0A559JVP5"/>
<dbReference type="Proteomes" id="UP000317036">
    <property type="component" value="Unassembled WGS sequence"/>
</dbReference>
<dbReference type="GO" id="GO:0003677">
    <property type="term" value="F:DNA binding"/>
    <property type="evidence" value="ECO:0007669"/>
    <property type="project" value="UniProtKB-KW"/>
</dbReference>
<evidence type="ECO:0000313" key="5">
    <source>
        <dbReference type="EMBL" id="TVY03948.1"/>
    </source>
</evidence>
<dbReference type="PROSITE" id="PS50949">
    <property type="entry name" value="HTH_GNTR"/>
    <property type="match status" value="1"/>
</dbReference>
<name>A0A559JVP5_9BACL</name>
<evidence type="ECO:0000256" key="2">
    <source>
        <dbReference type="ARBA" id="ARBA00023125"/>
    </source>
</evidence>
<gene>
    <name evidence="5" type="ORF">FPZ49_31265</name>
</gene>
<dbReference type="SMART" id="SM00345">
    <property type="entry name" value="HTH_GNTR"/>
    <property type="match status" value="1"/>
</dbReference>
<accession>A0A559JVP5</accession>
<dbReference type="OrthoDB" id="362473at2"/>
<evidence type="ECO:0000259" key="4">
    <source>
        <dbReference type="PROSITE" id="PS50949"/>
    </source>
</evidence>
<keyword evidence="1" id="KW-0805">Transcription regulation</keyword>
<dbReference type="InterPro" id="IPR036388">
    <property type="entry name" value="WH-like_DNA-bd_sf"/>
</dbReference>
<organism evidence="5 6">
    <name type="scientific">Paenibacillus cremeus</name>
    <dbReference type="NCBI Taxonomy" id="2163881"/>
    <lineage>
        <taxon>Bacteria</taxon>
        <taxon>Bacillati</taxon>
        <taxon>Bacillota</taxon>
        <taxon>Bacilli</taxon>
        <taxon>Bacillales</taxon>
        <taxon>Paenibacillaceae</taxon>
        <taxon>Paenibacillus</taxon>
    </lineage>
</organism>
<dbReference type="InterPro" id="IPR000524">
    <property type="entry name" value="Tscrpt_reg_HTH_GntR"/>
</dbReference>
<sequence length="136" mass="15422">MLIHIDERSTTPIWEQIVQQLKELLLKKVLQPGDKLPSVRELASSLLINPNTVSKAYQELERQRIIETRRGKGTFITETVVPQGSEQQLGDIRQALKMLVIESSYLGVSRDTLVQWIDGYLNELGGESHANRPQSD</sequence>
<dbReference type="SUPFAM" id="SSF46785">
    <property type="entry name" value="Winged helix' DNA-binding domain"/>
    <property type="match status" value="1"/>
</dbReference>
<dbReference type="CDD" id="cd07377">
    <property type="entry name" value="WHTH_GntR"/>
    <property type="match status" value="1"/>
</dbReference>
<evidence type="ECO:0000256" key="1">
    <source>
        <dbReference type="ARBA" id="ARBA00023015"/>
    </source>
</evidence>
<dbReference type="PANTHER" id="PTHR38445:SF9">
    <property type="entry name" value="HTH-TYPE TRANSCRIPTIONAL REPRESSOR YTRA"/>
    <property type="match status" value="1"/>
</dbReference>
<dbReference type="Gene3D" id="1.10.10.10">
    <property type="entry name" value="Winged helix-like DNA-binding domain superfamily/Winged helix DNA-binding domain"/>
    <property type="match status" value="1"/>
</dbReference>
<dbReference type="EMBL" id="VNJI01000063">
    <property type="protein sequence ID" value="TVY03948.1"/>
    <property type="molecule type" value="Genomic_DNA"/>
</dbReference>